<protein>
    <submittedName>
        <fullName evidence="1">Uncharacterized protein</fullName>
    </submittedName>
</protein>
<keyword evidence="2" id="KW-1185">Reference proteome</keyword>
<dbReference type="EMBL" id="VLLB01000009">
    <property type="protein sequence ID" value="TWI62145.1"/>
    <property type="molecule type" value="Genomic_DNA"/>
</dbReference>
<sequence>MPSQDLSPLATLRVALEPYPEDARQLTFTPNESAFTAPVEVAAGELEDKATTLAGLADGTITPGAVPFGQGDGVRVNFKYTGQGANDLQLLFEIAYPGPQGYETVTAEAPVSAASQARFAAGLRQLLEDGSGTFDWTVAD</sequence>
<dbReference type="AlphaFoldDB" id="A0A562QZA5"/>
<comment type="caution">
    <text evidence="1">The sequence shown here is derived from an EMBL/GenBank/DDBJ whole genome shotgun (WGS) entry which is preliminary data.</text>
</comment>
<evidence type="ECO:0000313" key="2">
    <source>
        <dbReference type="Proteomes" id="UP000318431"/>
    </source>
</evidence>
<reference evidence="1 2" key="1">
    <citation type="journal article" date="2015" name="Stand. Genomic Sci.">
        <title>Genomic Encyclopedia of Bacterial and Archaeal Type Strains, Phase III: the genomes of soil and plant-associated and newly described type strains.</title>
        <authorList>
            <person name="Whitman W.B."/>
            <person name="Woyke T."/>
            <person name="Klenk H.P."/>
            <person name="Zhou Y."/>
            <person name="Lilburn T.G."/>
            <person name="Beck B.J."/>
            <person name="De Vos P."/>
            <person name="Vandamme P."/>
            <person name="Eisen J.A."/>
            <person name="Garrity G."/>
            <person name="Hugenholtz P."/>
            <person name="Kyrpides N.C."/>
        </authorList>
    </citation>
    <scope>NUCLEOTIDE SEQUENCE [LARGE SCALE GENOMIC DNA]</scope>
    <source>
        <strain evidence="1 2">CGMCC 1.10822</strain>
    </source>
</reference>
<name>A0A562QZA5_9BURK</name>
<dbReference type="Proteomes" id="UP000318431">
    <property type="component" value="Unassembled WGS sequence"/>
</dbReference>
<accession>A0A562QZA5</accession>
<proteinExistence type="predicted"/>
<gene>
    <name evidence="1" type="ORF">IP91_04254</name>
</gene>
<evidence type="ECO:0000313" key="1">
    <source>
        <dbReference type="EMBL" id="TWI62145.1"/>
    </source>
</evidence>
<organism evidence="1 2">
    <name type="scientific">Pseudoduganella lurida</name>
    <dbReference type="NCBI Taxonomy" id="1036180"/>
    <lineage>
        <taxon>Bacteria</taxon>
        <taxon>Pseudomonadati</taxon>
        <taxon>Pseudomonadota</taxon>
        <taxon>Betaproteobacteria</taxon>
        <taxon>Burkholderiales</taxon>
        <taxon>Oxalobacteraceae</taxon>
        <taxon>Telluria group</taxon>
        <taxon>Pseudoduganella</taxon>
    </lineage>
</organism>